<gene>
    <name evidence="2" type="ORF">GGR27_002546</name>
</gene>
<evidence type="ECO:0008006" key="4">
    <source>
        <dbReference type="Google" id="ProtNLM"/>
    </source>
</evidence>
<proteinExistence type="predicted"/>
<evidence type="ECO:0000313" key="2">
    <source>
        <dbReference type="EMBL" id="NJC27033.1"/>
    </source>
</evidence>
<feature type="transmembrane region" description="Helical" evidence="1">
    <location>
        <begin position="12"/>
        <end position="32"/>
    </location>
</feature>
<name>A0ABX0XE01_9BACT</name>
<keyword evidence="3" id="KW-1185">Reference proteome</keyword>
<dbReference type="EMBL" id="JAATJH010000004">
    <property type="protein sequence ID" value="NJC27033.1"/>
    <property type="molecule type" value="Genomic_DNA"/>
</dbReference>
<keyword evidence="1" id="KW-0812">Transmembrane</keyword>
<dbReference type="Proteomes" id="UP000770785">
    <property type="component" value="Unassembled WGS sequence"/>
</dbReference>
<comment type="caution">
    <text evidence="2">The sequence shown here is derived from an EMBL/GenBank/DDBJ whole genome shotgun (WGS) entry which is preliminary data.</text>
</comment>
<sequence length="193" mass="21979">MKTFFRFLWDLARTLSFLIVVLFLALAIFLFYNPALLRGQQDDTPFPAMSGVDYVASSEDAVSANFGNTFKEEQPSRIEITLANGIAYFKPDMIISVEDDTLTYLTEAGVKNFVINRYQLAPIYAACEKIERLQFVKGKNCVLNCRYLISITSKPIRAGNYAYNYYVEMESGRVIKTSKKVQQTLKRIMAGKQ</sequence>
<accession>A0ABX0XE01</accession>
<dbReference type="RefSeq" id="WP_168037793.1">
    <property type="nucleotide sequence ID" value="NZ_JAATJH010000004.1"/>
</dbReference>
<reference evidence="2 3" key="1">
    <citation type="submission" date="2020-03" db="EMBL/GenBank/DDBJ databases">
        <title>Genomic Encyclopedia of Type Strains, Phase IV (KMG-IV): sequencing the most valuable type-strain genomes for metagenomic binning, comparative biology and taxonomic classification.</title>
        <authorList>
            <person name="Goeker M."/>
        </authorList>
    </citation>
    <scope>NUCLEOTIDE SEQUENCE [LARGE SCALE GENOMIC DNA]</scope>
    <source>
        <strain evidence="2 3">DSM 105096</strain>
    </source>
</reference>
<keyword evidence="1" id="KW-1133">Transmembrane helix</keyword>
<protein>
    <recommendedName>
        <fullName evidence="4">LytTR family transcriptional regulator</fullName>
    </recommendedName>
</protein>
<evidence type="ECO:0000313" key="3">
    <source>
        <dbReference type="Proteomes" id="UP000770785"/>
    </source>
</evidence>
<organism evidence="2 3">
    <name type="scientific">Neolewinella antarctica</name>
    <dbReference type="NCBI Taxonomy" id="442734"/>
    <lineage>
        <taxon>Bacteria</taxon>
        <taxon>Pseudomonadati</taxon>
        <taxon>Bacteroidota</taxon>
        <taxon>Saprospiria</taxon>
        <taxon>Saprospirales</taxon>
        <taxon>Lewinellaceae</taxon>
        <taxon>Neolewinella</taxon>
    </lineage>
</organism>
<evidence type="ECO:0000256" key="1">
    <source>
        <dbReference type="SAM" id="Phobius"/>
    </source>
</evidence>
<keyword evidence="1" id="KW-0472">Membrane</keyword>